<dbReference type="CDD" id="cd00004">
    <property type="entry name" value="Sortase"/>
    <property type="match status" value="1"/>
</dbReference>
<dbReference type="EMBL" id="AJWZ01008974">
    <property type="protein sequence ID" value="EKC52627.1"/>
    <property type="molecule type" value="Genomic_DNA"/>
</dbReference>
<keyword evidence="1" id="KW-0378">Hydrolase</keyword>
<gene>
    <name evidence="2" type="ORF">OBE_12994</name>
</gene>
<protein>
    <submittedName>
        <fullName evidence="2">Peptidase C60, sortase A and B</fullName>
    </submittedName>
</protein>
<dbReference type="NCBIfam" id="TIGR01076">
    <property type="entry name" value="sortase_fam"/>
    <property type="match status" value="1"/>
</dbReference>
<sequence length="99" mass="11071">LNKYWGNGPNKIGNYCIVGHNYANGKLFGKLNQMEIGDIATLKDLATGKTVTYEAYNKYIVDPTDVSCTSQLTNGKKEMTLITCKNYGTQRLIIKCREV</sequence>
<comment type="caution">
    <text evidence="2">The sequence shown here is derived from an EMBL/GenBank/DDBJ whole genome shotgun (WGS) entry which is preliminary data.</text>
</comment>
<dbReference type="InterPro" id="IPR023365">
    <property type="entry name" value="Sortase_dom-sf"/>
</dbReference>
<proteinExistence type="predicted"/>
<dbReference type="Pfam" id="PF04203">
    <property type="entry name" value="Sortase"/>
    <property type="match status" value="1"/>
</dbReference>
<dbReference type="InterPro" id="IPR005754">
    <property type="entry name" value="Sortase"/>
</dbReference>
<reference evidence="2" key="1">
    <citation type="journal article" date="2013" name="Environ. Microbiol.">
        <title>Microbiota from the distal guts of lean and obese adolescents exhibit partial functional redundancy besides clear differences in community structure.</title>
        <authorList>
            <person name="Ferrer M."/>
            <person name="Ruiz A."/>
            <person name="Lanza F."/>
            <person name="Haange S.B."/>
            <person name="Oberbach A."/>
            <person name="Till H."/>
            <person name="Bargiela R."/>
            <person name="Campoy C."/>
            <person name="Segura M.T."/>
            <person name="Richter M."/>
            <person name="von Bergen M."/>
            <person name="Seifert J."/>
            <person name="Suarez A."/>
        </authorList>
    </citation>
    <scope>NUCLEOTIDE SEQUENCE</scope>
</reference>
<accession>K1RVZ3</accession>
<dbReference type="GO" id="GO:0016787">
    <property type="term" value="F:hydrolase activity"/>
    <property type="evidence" value="ECO:0007669"/>
    <property type="project" value="UniProtKB-KW"/>
</dbReference>
<name>K1RVZ3_9ZZZZ</name>
<organism evidence="2">
    <name type="scientific">human gut metagenome</name>
    <dbReference type="NCBI Taxonomy" id="408170"/>
    <lineage>
        <taxon>unclassified sequences</taxon>
        <taxon>metagenomes</taxon>
        <taxon>organismal metagenomes</taxon>
    </lineage>
</organism>
<dbReference type="SUPFAM" id="SSF63817">
    <property type="entry name" value="Sortase"/>
    <property type="match status" value="1"/>
</dbReference>
<dbReference type="AlphaFoldDB" id="K1RVZ3"/>
<dbReference type="Gene3D" id="2.40.260.10">
    <property type="entry name" value="Sortase"/>
    <property type="match status" value="1"/>
</dbReference>
<evidence type="ECO:0000313" key="2">
    <source>
        <dbReference type="EMBL" id="EKC52627.1"/>
    </source>
</evidence>
<feature type="non-terminal residue" evidence="2">
    <location>
        <position position="1"/>
    </location>
</feature>
<evidence type="ECO:0000256" key="1">
    <source>
        <dbReference type="ARBA" id="ARBA00022801"/>
    </source>
</evidence>